<comment type="similarity">
    <text evidence="2">Belongs to the PPR family. PCMP-E subfamily.</text>
</comment>
<dbReference type="PANTHER" id="PTHR47926:SF537">
    <property type="entry name" value="PENTACOTRIPEPTIDE-REPEAT REGION OF PRORP DOMAIN-CONTAINING PROTEIN"/>
    <property type="match status" value="1"/>
</dbReference>
<dbReference type="FunFam" id="1.25.40.10:FF:000031">
    <property type="entry name" value="Pentatricopeptide repeat-containing protein mitochondrial"/>
    <property type="match status" value="1"/>
</dbReference>
<name>A0A6I9QY27_ELAGV</name>
<dbReference type="NCBIfam" id="TIGR00756">
    <property type="entry name" value="PPR"/>
    <property type="match status" value="4"/>
</dbReference>
<evidence type="ECO:0000313" key="6">
    <source>
        <dbReference type="RefSeq" id="XP_010917214.1"/>
    </source>
</evidence>
<proteinExistence type="inferred from homology"/>
<dbReference type="Proteomes" id="UP000504607">
    <property type="component" value="Chromosome 3"/>
</dbReference>
<keyword evidence="4" id="KW-1185">Reference proteome</keyword>
<dbReference type="Pfam" id="PF13041">
    <property type="entry name" value="PPR_2"/>
    <property type="match status" value="2"/>
</dbReference>
<protein>
    <submittedName>
        <fullName evidence="5 6">Pentatricopeptide repeat-containing protein At1g08070, chloroplastic</fullName>
    </submittedName>
</protein>
<reference evidence="5 6" key="1">
    <citation type="submission" date="2025-04" db="UniProtKB">
        <authorList>
            <consortium name="RefSeq"/>
        </authorList>
    </citation>
    <scope>IDENTIFICATION</scope>
</reference>
<evidence type="ECO:0000313" key="7">
    <source>
        <dbReference type="RefSeq" id="XP_019704644.1"/>
    </source>
</evidence>
<dbReference type="Pfam" id="PF20431">
    <property type="entry name" value="E_motif"/>
    <property type="match status" value="1"/>
</dbReference>
<dbReference type="InterPro" id="IPR011990">
    <property type="entry name" value="TPR-like_helical_dom_sf"/>
</dbReference>
<dbReference type="GO" id="GO:0003723">
    <property type="term" value="F:RNA binding"/>
    <property type="evidence" value="ECO:0007669"/>
    <property type="project" value="InterPro"/>
</dbReference>
<evidence type="ECO:0000256" key="2">
    <source>
        <dbReference type="ARBA" id="ARBA00061659"/>
    </source>
</evidence>
<dbReference type="RefSeq" id="XP_010917214.1">
    <property type="nucleotide sequence ID" value="XM_010918912.3"/>
</dbReference>
<evidence type="ECO:0000256" key="3">
    <source>
        <dbReference type="PROSITE-ProRule" id="PRU00708"/>
    </source>
</evidence>
<dbReference type="Pfam" id="PF01535">
    <property type="entry name" value="PPR"/>
    <property type="match status" value="3"/>
</dbReference>
<dbReference type="FunFam" id="1.25.40.10:FF:000344">
    <property type="entry name" value="Pentatricopeptide repeat-containing protein"/>
    <property type="match status" value="1"/>
</dbReference>
<dbReference type="KEGG" id="egu:105041855"/>
<dbReference type="Gene3D" id="1.25.40.10">
    <property type="entry name" value="Tetratricopeptide repeat domain"/>
    <property type="match status" value="3"/>
</dbReference>
<dbReference type="GO" id="GO:0009451">
    <property type="term" value="P:RNA modification"/>
    <property type="evidence" value="ECO:0007669"/>
    <property type="project" value="InterPro"/>
</dbReference>
<organism evidence="4 6">
    <name type="scientific">Elaeis guineensis var. tenera</name>
    <name type="common">Oil palm</name>
    <dbReference type="NCBI Taxonomy" id="51953"/>
    <lineage>
        <taxon>Eukaryota</taxon>
        <taxon>Viridiplantae</taxon>
        <taxon>Streptophyta</taxon>
        <taxon>Embryophyta</taxon>
        <taxon>Tracheophyta</taxon>
        <taxon>Spermatophyta</taxon>
        <taxon>Magnoliopsida</taxon>
        <taxon>Liliopsida</taxon>
        <taxon>Arecaceae</taxon>
        <taxon>Arecoideae</taxon>
        <taxon>Cocoseae</taxon>
        <taxon>Elaeidinae</taxon>
        <taxon>Elaeis</taxon>
    </lineage>
</organism>
<dbReference type="InterPro" id="IPR046960">
    <property type="entry name" value="PPR_At4g14850-like_plant"/>
</dbReference>
<gene>
    <name evidence="5 6 7 8" type="primary">LOC105041855</name>
</gene>
<dbReference type="RefSeq" id="XP_010917213.1">
    <property type="nucleotide sequence ID" value="XM_010918911.3"/>
</dbReference>
<evidence type="ECO:0000313" key="5">
    <source>
        <dbReference type="RefSeq" id="XP_010917213.1"/>
    </source>
</evidence>
<feature type="repeat" description="PPR" evidence="3">
    <location>
        <begin position="401"/>
        <end position="435"/>
    </location>
</feature>
<dbReference type="OrthoDB" id="1865464at2759"/>
<dbReference type="GeneID" id="105041855"/>
<dbReference type="InterPro" id="IPR002885">
    <property type="entry name" value="PPR_rpt"/>
</dbReference>
<accession>A0A6I9QY27</accession>
<keyword evidence="1" id="KW-0677">Repeat</keyword>
<dbReference type="FunFam" id="1.25.40.10:FF:000280">
    <property type="entry name" value="Pentatricopeptide repeat-containing protein"/>
    <property type="match status" value="1"/>
</dbReference>
<sequence>MSSISPALSKLQRCSSSSPLPPSDQRTLALLLLDPINSTHLPQIHARIFRLGAHQDNLIATRLIGRLHIPLSLRILRLLDKPSIFPFNAAIRVLSDAGLPLPALSLFKSLMLRSLSPNDFTFSFLLKACISSKEAHHVRQIHTHVIKTGFGSNSFVSSGLLSAYVKGAEDVVSAHRLFDEMPERKLVCCWTCLVAGYAQSGRSEEALKLFLRMVKENLRPEDDTMVSVLSACSNLKAVDLENWVNIFMEFGVSPDNVSCDSLNTVLIYLYGRWGKIEKVKELFDRMIGRGRETVSIVAWNAMIGGYVQNSLPIEALDLFHKMLAVSRPKPNHVTIVSVLSACALVGDLELGRWAHEYVKLNGCKGVLESNRILATAFIDMYSKCGSLEEAKKVFDGMAIKDVVSFNAMIMGLATNGQGEEVLRLFSEMEKSGVQPNDGTFLGLLCACTHSGLVDEGQMLFKDMYQKYLVTPNLEHYASFVDLLARASHVEEALEVVKTMPIKPNGLVWGALLGACLVHSRVDVAQDVARKLVDVDPENSAGYVMLSNAYAIHHSWGNIVKLRELMKVRGIRKQPGCSWISVNGVVHEFQVGSISHPQLEKLHCLLASLSQEMKLMGC</sequence>
<dbReference type="AlphaFoldDB" id="A0A6I9QY27"/>
<dbReference type="PROSITE" id="PS51375">
    <property type="entry name" value="PPR"/>
    <property type="match status" value="3"/>
</dbReference>
<dbReference type="PANTHER" id="PTHR47926">
    <property type="entry name" value="PENTATRICOPEPTIDE REPEAT-CONTAINING PROTEIN"/>
    <property type="match status" value="1"/>
</dbReference>
<evidence type="ECO:0000313" key="8">
    <source>
        <dbReference type="RefSeq" id="XP_029119412.1"/>
    </source>
</evidence>
<dbReference type="RefSeq" id="XP_019704644.1">
    <property type="nucleotide sequence ID" value="XM_019849085.2"/>
</dbReference>
<dbReference type="InterPro" id="IPR046848">
    <property type="entry name" value="E_motif"/>
</dbReference>
<feature type="repeat" description="PPR" evidence="3">
    <location>
        <begin position="295"/>
        <end position="329"/>
    </location>
</feature>
<evidence type="ECO:0000313" key="4">
    <source>
        <dbReference type="Proteomes" id="UP000504607"/>
    </source>
</evidence>
<feature type="repeat" description="PPR" evidence="3">
    <location>
        <begin position="186"/>
        <end position="220"/>
    </location>
</feature>
<evidence type="ECO:0000256" key="1">
    <source>
        <dbReference type="ARBA" id="ARBA00022737"/>
    </source>
</evidence>
<dbReference type="RefSeq" id="XP_029119412.1">
    <property type="nucleotide sequence ID" value="XM_029263579.1"/>
</dbReference>